<organism evidence="1 2">
    <name type="scientific">Tsukamurella paurometabola (strain ATCC 8368 / DSM 20162 / CCUG 35730 / CIP 100753 / JCM 10117 / KCTC 9821 / NBRC 16120 / NCIMB 702349 / NCTC 13040)</name>
    <name type="common">Corynebacterium paurometabolum</name>
    <dbReference type="NCBI Taxonomy" id="521096"/>
    <lineage>
        <taxon>Bacteria</taxon>
        <taxon>Bacillati</taxon>
        <taxon>Actinomycetota</taxon>
        <taxon>Actinomycetes</taxon>
        <taxon>Mycobacteriales</taxon>
        <taxon>Tsukamurellaceae</taxon>
        <taxon>Tsukamurella</taxon>
    </lineage>
</organism>
<evidence type="ECO:0008006" key="3">
    <source>
        <dbReference type="Google" id="ProtNLM"/>
    </source>
</evidence>
<reference evidence="1 2" key="2">
    <citation type="journal article" date="2011" name="Stand. Genomic Sci.">
        <title>Complete genome sequence of Tsukamurella paurometabola type strain (no. 33).</title>
        <authorList>
            <person name="Munk A.C."/>
            <person name="Lapidus A."/>
            <person name="Lucas S."/>
            <person name="Nolan M."/>
            <person name="Tice H."/>
            <person name="Cheng J.F."/>
            <person name="Del Rio T.G."/>
            <person name="Goodwin L."/>
            <person name="Pitluck S."/>
            <person name="Liolios K."/>
            <person name="Huntemann M."/>
            <person name="Ivanova N."/>
            <person name="Mavromatis K."/>
            <person name="Mikhailova N."/>
            <person name="Pati A."/>
            <person name="Chen A."/>
            <person name="Palaniappan K."/>
            <person name="Tapia R."/>
            <person name="Han C."/>
            <person name="Land M."/>
            <person name="Hauser L."/>
            <person name="Chang Y.J."/>
            <person name="Jeffries C.D."/>
            <person name="Brettin T."/>
            <person name="Yasawong M."/>
            <person name="Brambilla E.M."/>
            <person name="Rohde M."/>
            <person name="Sikorski J."/>
            <person name="Goker M."/>
            <person name="Detter J.C."/>
            <person name="Woyke T."/>
            <person name="Bristow J."/>
            <person name="Eisen J.A."/>
            <person name="Markowitz V."/>
            <person name="Hugenholtz P."/>
            <person name="Kyrpides N.C."/>
            <person name="Klenk H.P."/>
        </authorList>
    </citation>
    <scope>NUCLEOTIDE SEQUENCE [LARGE SCALE GENOMIC DNA]</scope>
    <source>
        <strain evidence="2">ATCC 8368 / DSM 20162 / CCUG 35730 / CIP 100753 / JCM 10117 / KCTC 9821 / NBRC 16120 / NCIMB 702349 / NCTC 13040</strain>
        <plasmid evidence="1">pTpau01</plasmid>
    </source>
</reference>
<protein>
    <recommendedName>
        <fullName evidence="3">Antitoxin Xre/MbcA/ParS-like toxin-binding domain-containing protein</fullName>
    </recommendedName>
</protein>
<accession>D5UYY2</accession>
<proteinExistence type="predicted"/>
<dbReference type="Proteomes" id="UP000001213">
    <property type="component" value="Plasmid pTpau01"/>
</dbReference>
<geneLocation type="plasmid" evidence="1 2">
    <name>pTpau01</name>
</geneLocation>
<dbReference type="HOGENOM" id="CLU_131519_0_0_11"/>
<dbReference type="AlphaFoldDB" id="D5UYY2"/>
<gene>
    <name evidence="1" type="ordered locus">Tpau_4263</name>
</gene>
<keyword evidence="2" id="KW-1185">Reference proteome</keyword>
<name>D5UYY2_TSUPD</name>
<keyword evidence="1" id="KW-0614">Plasmid</keyword>
<evidence type="ECO:0000313" key="2">
    <source>
        <dbReference type="Proteomes" id="UP000001213"/>
    </source>
</evidence>
<dbReference type="eggNOG" id="ENOG5032Y0D">
    <property type="taxonomic scope" value="Bacteria"/>
</dbReference>
<evidence type="ECO:0000313" key="1">
    <source>
        <dbReference type="EMBL" id="ADG80829.1"/>
    </source>
</evidence>
<dbReference type="EMBL" id="CP001967">
    <property type="protein sequence ID" value="ADG80829.1"/>
    <property type="molecule type" value="Genomic_DNA"/>
</dbReference>
<sequence length="125" mass="13696">MTARAYDQFGPFYDSTGVADWLGISKHALAERVDAGTVVACLQDDAHRTWVYPAWQFTENRTVIPGLIEVWQILQQPAADPWIAIMWLQAPNSALHGASVVEHLRAGGALAPALATAREDAARWS</sequence>
<dbReference type="KEGG" id="tpr:Tpau_4263"/>
<reference evidence="2" key="1">
    <citation type="submission" date="2010-03" db="EMBL/GenBank/DDBJ databases">
        <title>The complete plasmid of Tsukamurella paurometabola DSM 20162.</title>
        <authorList>
            <consortium name="US DOE Joint Genome Institute (JGI-PGF)"/>
            <person name="Lucas S."/>
            <person name="Copeland A."/>
            <person name="Lapidus A."/>
            <person name="Glavina del Rio T."/>
            <person name="Dalin E."/>
            <person name="Tice H."/>
            <person name="Bruce D."/>
            <person name="Goodwin L."/>
            <person name="Pitluck S."/>
            <person name="Kyrpides N."/>
            <person name="Mavromatis K."/>
            <person name="Ivanova N."/>
            <person name="Mikhailova N."/>
            <person name="Munk A.C."/>
            <person name="Brettin T."/>
            <person name="Detter J.C."/>
            <person name="Tapia R."/>
            <person name="Han C."/>
            <person name="Larimer F."/>
            <person name="Land M."/>
            <person name="Hauser L."/>
            <person name="Markowitz V."/>
            <person name="Cheng J.-F."/>
            <person name="Hugenholtz P."/>
            <person name="Woyke T."/>
            <person name="Wu D."/>
            <person name="Jando M."/>
            <person name="Brambilla E."/>
            <person name="Klenk H.-P."/>
            <person name="Eisen J.A."/>
        </authorList>
    </citation>
    <scope>NUCLEOTIDE SEQUENCE [LARGE SCALE GENOMIC DNA]</scope>
    <source>
        <strain evidence="2">ATCC 8368 / DSM 20162 / CCUG 35730 / CIP 100753 / JCM 10117 / KCTC 9821 / NBRC 16120 / NCIMB 702349 / NCTC 13040</strain>
        <plasmid evidence="2">pTpau01</plasmid>
    </source>
</reference>
<dbReference type="RefSeq" id="WP_013128818.1">
    <property type="nucleotide sequence ID" value="NC_014159.1"/>
</dbReference>